<gene>
    <name evidence="1" type="ORF">M9Y10_033773</name>
</gene>
<dbReference type="Gene3D" id="2.60.120.260">
    <property type="entry name" value="Galactose-binding domain-like"/>
    <property type="match status" value="1"/>
</dbReference>
<proteinExistence type="predicted"/>
<sequence>MSTKVQLQVSSVLHLPIQDYQQDFVFIVNNMQFYTSRIAADLLSPKIAQLHQVDPTTTSYLINTKASGDFNAILSLITFKDIEIKEKDIPFFSEILNFLELSLHDIKVSTEEKTNNSKSTLDNLVHHMQFPLFYQQEIEKEIEKISEDFYQLKENEKEKQKFISLPTKIIELIFGHTKLQLESEDQLVEIINDMYKKDRDCCYLYSLVDFRNVTAETMKEFVRIISQEDITRDTWLSLTARLCEEIKFEKKNEKKYMSKKMNSNFVKEILYTNQIFDGLLNYLKKQSSIQKEVTISYSSLQCGNTKQLLNYEDRGDYCYTKNEPDSWFCFEFKNHEIIPTNYTIGTQSGGPNCNHLKNWILEGSKDKVSWTKLDEEKNCSYLNGSYFYHTFPIQNENRQSFKYLRIHQTGQTWYNNYNLLIGCIEFYGQLV</sequence>
<evidence type="ECO:0000313" key="1">
    <source>
        <dbReference type="EMBL" id="KAK8889030.1"/>
    </source>
</evidence>
<organism evidence="1 2">
    <name type="scientific">Tritrichomonas musculus</name>
    <dbReference type="NCBI Taxonomy" id="1915356"/>
    <lineage>
        <taxon>Eukaryota</taxon>
        <taxon>Metamonada</taxon>
        <taxon>Parabasalia</taxon>
        <taxon>Tritrichomonadida</taxon>
        <taxon>Tritrichomonadidae</taxon>
        <taxon>Tritrichomonas</taxon>
    </lineage>
</organism>
<reference evidence="1 2" key="1">
    <citation type="submission" date="2024-04" db="EMBL/GenBank/DDBJ databases">
        <title>Tritrichomonas musculus Genome.</title>
        <authorList>
            <person name="Alves-Ferreira E."/>
            <person name="Grigg M."/>
            <person name="Lorenzi H."/>
            <person name="Galac M."/>
        </authorList>
    </citation>
    <scope>NUCLEOTIDE SEQUENCE [LARGE SCALE GENOMIC DNA]</scope>
    <source>
        <strain evidence="1 2">EAF2021</strain>
    </source>
</reference>
<dbReference type="PANTHER" id="PTHR47457:SF1">
    <property type="entry name" value="BTB DOMAIN-CONTAINING PROTEIN-RELATED"/>
    <property type="match status" value="1"/>
</dbReference>
<comment type="caution">
    <text evidence="1">The sequence shown here is derived from an EMBL/GenBank/DDBJ whole genome shotgun (WGS) entry which is preliminary data.</text>
</comment>
<protein>
    <recommendedName>
        <fullName evidence="3">F5/8 type C domain-containing protein</fullName>
    </recommendedName>
</protein>
<dbReference type="InterPro" id="IPR008979">
    <property type="entry name" value="Galactose-bd-like_sf"/>
</dbReference>
<name>A0ABR2KD27_9EUKA</name>
<dbReference type="Proteomes" id="UP001470230">
    <property type="component" value="Unassembled WGS sequence"/>
</dbReference>
<dbReference type="SUPFAM" id="SSF49785">
    <property type="entry name" value="Galactose-binding domain-like"/>
    <property type="match status" value="1"/>
</dbReference>
<evidence type="ECO:0008006" key="3">
    <source>
        <dbReference type="Google" id="ProtNLM"/>
    </source>
</evidence>
<accession>A0ABR2KD27</accession>
<keyword evidence="2" id="KW-1185">Reference proteome</keyword>
<evidence type="ECO:0000313" key="2">
    <source>
        <dbReference type="Proteomes" id="UP001470230"/>
    </source>
</evidence>
<dbReference type="PANTHER" id="PTHR47457">
    <property type="entry name" value="OS05G0345500 PROTEIN"/>
    <property type="match status" value="1"/>
</dbReference>
<dbReference type="EMBL" id="JAPFFF010000005">
    <property type="protein sequence ID" value="KAK8889030.1"/>
    <property type="molecule type" value="Genomic_DNA"/>
</dbReference>